<dbReference type="SUPFAM" id="SSF53098">
    <property type="entry name" value="Ribonuclease H-like"/>
    <property type="match status" value="1"/>
</dbReference>
<evidence type="ECO:0000313" key="2">
    <source>
        <dbReference type="EMBL" id="RAL49602.1"/>
    </source>
</evidence>
<dbReference type="CDD" id="cd06222">
    <property type="entry name" value="RNase_H_like"/>
    <property type="match status" value="1"/>
</dbReference>
<evidence type="ECO:0000259" key="1">
    <source>
        <dbReference type="Pfam" id="PF13456"/>
    </source>
</evidence>
<organism evidence="2 3">
    <name type="scientific">Cuscuta australis</name>
    <dbReference type="NCBI Taxonomy" id="267555"/>
    <lineage>
        <taxon>Eukaryota</taxon>
        <taxon>Viridiplantae</taxon>
        <taxon>Streptophyta</taxon>
        <taxon>Embryophyta</taxon>
        <taxon>Tracheophyta</taxon>
        <taxon>Spermatophyta</taxon>
        <taxon>Magnoliopsida</taxon>
        <taxon>eudicotyledons</taxon>
        <taxon>Gunneridae</taxon>
        <taxon>Pentapetalae</taxon>
        <taxon>asterids</taxon>
        <taxon>lamiids</taxon>
        <taxon>Solanales</taxon>
        <taxon>Convolvulaceae</taxon>
        <taxon>Cuscuteae</taxon>
        <taxon>Cuscuta</taxon>
        <taxon>Cuscuta subgen. Grammica</taxon>
        <taxon>Cuscuta sect. Cleistogrammica</taxon>
    </lineage>
</organism>
<accession>A0A328DV97</accession>
<sequence>MKLGERNKNESKSSDLVHRKAQIASNIQTGRVGFGGILLSPEGQFQAACNGPLCCVQDPLVAEALACREVLLWLRRRGVREVELFSDCLTVVQLLCQECSKSQPGYLKPIPDSPRPK</sequence>
<dbReference type="PANTHER" id="PTHR47074:SF11">
    <property type="entry name" value="REVERSE TRANSCRIPTASE-LIKE PROTEIN"/>
    <property type="match status" value="1"/>
</dbReference>
<dbReference type="InterPro" id="IPR036397">
    <property type="entry name" value="RNaseH_sf"/>
</dbReference>
<reference evidence="2 3" key="1">
    <citation type="submission" date="2018-06" db="EMBL/GenBank/DDBJ databases">
        <title>The Genome of Cuscuta australis (Dodder) Provides Insight into the Evolution of Plant Parasitism.</title>
        <authorList>
            <person name="Liu H."/>
        </authorList>
    </citation>
    <scope>NUCLEOTIDE SEQUENCE [LARGE SCALE GENOMIC DNA]</scope>
    <source>
        <strain evidence="3">cv. Yunnan</strain>
        <tissue evidence="2">Vines</tissue>
    </source>
</reference>
<dbReference type="EMBL" id="NQVE01000077">
    <property type="protein sequence ID" value="RAL49602.1"/>
    <property type="molecule type" value="Genomic_DNA"/>
</dbReference>
<dbReference type="AlphaFoldDB" id="A0A328DV97"/>
<comment type="caution">
    <text evidence="2">The sequence shown here is derived from an EMBL/GenBank/DDBJ whole genome shotgun (WGS) entry which is preliminary data.</text>
</comment>
<dbReference type="InterPro" id="IPR044730">
    <property type="entry name" value="RNase_H-like_dom_plant"/>
</dbReference>
<evidence type="ECO:0000313" key="3">
    <source>
        <dbReference type="Proteomes" id="UP000249390"/>
    </source>
</evidence>
<name>A0A328DV97_9ASTE</name>
<dbReference type="PANTHER" id="PTHR47074">
    <property type="entry name" value="BNAC02G40300D PROTEIN"/>
    <property type="match status" value="1"/>
</dbReference>
<protein>
    <recommendedName>
        <fullName evidence="1">RNase H type-1 domain-containing protein</fullName>
    </recommendedName>
</protein>
<dbReference type="InterPro" id="IPR052929">
    <property type="entry name" value="RNase_H-like_EbsB-rel"/>
</dbReference>
<keyword evidence="3" id="KW-1185">Reference proteome</keyword>
<dbReference type="Pfam" id="PF13456">
    <property type="entry name" value="RVT_3"/>
    <property type="match status" value="1"/>
</dbReference>
<feature type="domain" description="RNase H type-1" evidence="1">
    <location>
        <begin position="27"/>
        <end position="101"/>
    </location>
</feature>
<dbReference type="InterPro" id="IPR002156">
    <property type="entry name" value="RNaseH_domain"/>
</dbReference>
<gene>
    <name evidence="2" type="ORF">DM860_018048</name>
</gene>
<dbReference type="GO" id="GO:0003676">
    <property type="term" value="F:nucleic acid binding"/>
    <property type="evidence" value="ECO:0007669"/>
    <property type="project" value="InterPro"/>
</dbReference>
<dbReference type="GO" id="GO:0004523">
    <property type="term" value="F:RNA-DNA hybrid ribonuclease activity"/>
    <property type="evidence" value="ECO:0007669"/>
    <property type="project" value="InterPro"/>
</dbReference>
<dbReference type="InterPro" id="IPR012337">
    <property type="entry name" value="RNaseH-like_sf"/>
</dbReference>
<dbReference type="Proteomes" id="UP000249390">
    <property type="component" value="Unassembled WGS sequence"/>
</dbReference>
<proteinExistence type="predicted"/>
<dbReference type="Gene3D" id="3.30.420.10">
    <property type="entry name" value="Ribonuclease H-like superfamily/Ribonuclease H"/>
    <property type="match status" value="1"/>
</dbReference>